<dbReference type="PANTHER" id="PTHR28181">
    <property type="entry name" value="UPF0655 PROTEIN YCR015C"/>
    <property type="match status" value="1"/>
</dbReference>
<dbReference type="eggNOG" id="ENOG502S7B4">
    <property type="taxonomic scope" value="Eukaryota"/>
</dbReference>
<dbReference type="SUPFAM" id="SSF56784">
    <property type="entry name" value="HAD-like"/>
    <property type="match status" value="1"/>
</dbReference>
<gene>
    <name evidence="1" type="ORF">SPAPADRAFT_140188</name>
</gene>
<dbReference type="GeneID" id="18870272"/>
<dbReference type="AlphaFoldDB" id="G3AS06"/>
<dbReference type="InterPro" id="IPR050849">
    <property type="entry name" value="HAD-like_hydrolase_phosphatase"/>
</dbReference>
<dbReference type="OMA" id="STTDMEC"/>
<reference evidence="1 2" key="1">
    <citation type="journal article" date="2011" name="Proc. Natl. Acad. Sci. U.S.A.">
        <title>Comparative genomics of xylose-fermenting fungi for enhanced biofuel production.</title>
        <authorList>
            <person name="Wohlbach D.J."/>
            <person name="Kuo A."/>
            <person name="Sato T.K."/>
            <person name="Potts K.M."/>
            <person name="Salamov A.A."/>
            <person name="LaButti K.M."/>
            <person name="Sun H."/>
            <person name="Clum A."/>
            <person name="Pangilinan J.L."/>
            <person name="Lindquist E.A."/>
            <person name="Lucas S."/>
            <person name="Lapidus A."/>
            <person name="Jin M."/>
            <person name="Gunawan C."/>
            <person name="Balan V."/>
            <person name="Dale B.E."/>
            <person name="Jeffries T.W."/>
            <person name="Zinkel R."/>
            <person name="Barry K.W."/>
            <person name="Grigoriev I.V."/>
            <person name="Gasch A.P."/>
        </authorList>
    </citation>
    <scope>NUCLEOTIDE SEQUENCE [LARGE SCALE GENOMIC DNA]</scope>
    <source>
        <strain evidence="2">NRRL Y-27907 / 11-Y1</strain>
    </source>
</reference>
<dbReference type="HOGENOM" id="CLU_056574_2_0_1"/>
<evidence type="ECO:0000313" key="1">
    <source>
        <dbReference type="EMBL" id="EGW31855.1"/>
    </source>
</evidence>
<dbReference type="STRING" id="619300.G3AS06"/>
<name>G3AS06_SPAPN</name>
<dbReference type="OrthoDB" id="10255128at2759"/>
<dbReference type="Gene3D" id="3.40.50.1000">
    <property type="entry name" value="HAD superfamily/HAD-like"/>
    <property type="match status" value="1"/>
</dbReference>
<dbReference type="PANTHER" id="PTHR28181:SF1">
    <property type="entry name" value="COLD TOLERANCE PROTEIN 1"/>
    <property type="match status" value="1"/>
</dbReference>
<organism evidence="2">
    <name type="scientific">Spathaspora passalidarum (strain NRRL Y-27907 / 11-Y1)</name>
    <dbReference type="NCBI Taxonomy" id="619300"/>
    <lineage>
        <taxon>Eukaryota</taxon>
        <taxon>Fungi</taxon>
        <taxon>Dikarya</taxon>
        <taxon>Ascomycota</taxon>
        <taxon>Saccharomycotina</taxon>
        <taxon>Pichiomycetes</taxon>
        <taxon>Debaryomycetaceae</taxon>
        <taxon>Spathaspora</taxon>
    </lineage>
</organism>
<accession>G3AS06</accession>
<dbReference type="Proteomes" id="UP000000709">
    <property type="component" value="Unassembled WGS sequence"/>
</dbReference>
<keyword evidence="2" id="KW-1185">Reference proteome</keyword>
<dbReference type="InterPro" id="IPR023214">
    <property type="entry name" value="HAD_sf"/>
</dbReference>
<dbReference type="KEGG" id="spaa:SPAPADRAFT_140188"/>
<dbReference type="InterPro" id="IPR036412">
    <property type="entry name" value="HAD-like_sf"/>
</dbReference>
<dbReference type="InParanoid" id="G3AS06"/>
<dbReference type="FunCoup" id="G3AS06">
    <property type="interactions" value="20"/>
</dbReference>
<evidence type="ECO:0000313" key="2">
    <source>
        <dbReference type="Proteomes" id="UP000000709"/>
    </source>
</evidence>
<dbReference type="RefSeq" id="XP_007376633.1">
    <property type="nucleotide sequence ID" value="XM_007376571.1"/>
</dbReference>
<proteinExistence type="predicted"/>
<protein>
    <submittedName>
        <fullName evidence="1">Uncharacterized protein</fullName>
    </submittedName>
</protein>
<dbReference type="Pfam" id="PF12710">
    <property type="entry name" value="HAD"/>
    <property type="match status" value="1"/>
</dbReference>
<sequence>MPRMKPRIVISDWDETITAKDTIKYVAETAYINKPNCTPPFSYFTNVYLDAYNKYSNSFGPRSNLDQEIKFQSGMAVVENTSIQALADHRIFSGLTKDQFRLQANKIELRPGFVEFLTKCQTLDIPFVILSVNWTRIPIIECLKLHGFSVDDDKIKVIANEFVFEKVEDIEITTGDWDNSINVRISSDKLNIVERLRRDKQLVYIGDSSNDLLPLLEADIACAIQGTKIVDILDKYSLNQPNYHIGDWHNFINLLQ</sequence>
<dbReference type="EMBL" id="GL996503">
    <property type="protein sequence ID" value="EGW31855.1"/>
    <property type="molecule type" value="Genomic_DNA"/>
</dbReference>